<name>A0A644X7F4_9ZZZZ</name>
<dbReference type="InterPro" id="IPR038987">
    <property type="entry name" value="MoeA-like"/>
</dbReference>
<dbReference type="GO" id="GO:0006777">
    <property type="term" value="P:Mo-molybdopterin cofactor biosynthetic process"/>
    <property type="evidence" value="ECO:0007669"/>
    <property type="project" value="TreeGrafter"/>
</dbReference>
<evidence type="ECO:0000259" key="1">
    <source>
        <dbReference type="SMART" id="SM00852"/>
    </source>
</evidence>
<dbReference type="CDD" id="cd03522">
    <property type="entry name" value="MoeA_like"/>
    <property type="match status" value="1"/>
</dbReference>
<dbReference type="GO" id="GO:0061599">
    <property type="term" value="F:molybdopterin molybdotransferase activity"/>
    <property type="evidence" value="ECO:0007669"/>
    <property type="project" value="TreeGrafter"/>
</dbReference>
<dbReference type="GO" id="GO:0005829">
    <property type="term" value="C:cytosol"/>
    <property type="evidence" value="ECO:0007669"/>
    <property type="project" value="TreeGrafter"/>
</dbReference>
<accession>A0A644X7F4</accession>
<dbReference type="EMBL" id="VSSQ01001649">
    <property type="protein sequence ID" value="MPM10084.1"/>
    <property type="molecule type" value="Genomic_DNA"/>
</dbReference>
<reference evidence="2" key="1">
    <citation type="submission" date="2019-08" db="EMBL/GenBank/DDBJ databases">
        <authorList>
            <person name="Kucharzyk K."/>
            <person name="Murdoch R.W."/>
            <person name="Higgins S."/>
            <person name="Loffler F."/>
        </authorList>
    </citation>
    <scope>NUCLEOTIDE SEQUENCE</scope>
</reference>
<dbReference type="PANTHER" id="PTHR10192:SF28">
    <property type="entry name" value="MOLYBDOPTERIN MOLYBDENUMTRANSFERASE"/>
    <property type="match status" value="1"/>
</dbReference>
<proteinExistence type="predicted"/>
<organism evidence="2">
    <name type="scientific">bioreactor metagenome</name>
    <dbReference type="NCBI Taxonomy" id="1076179"/>
    <lineage>
        <taxon>unclassified sequences</taxon>
        <taxon>metagenomes</taxon>
        <taxon>ecological metagenomes</taxon>
    </lineage>
</organism>
<sequence>MKLGKEHLYVWEIKPGFAHENEAGIRIAQIVKGAGLSLTKPSEGKVNLIAEYDGLCSVNEEVLYQVNMIEDIVVATINNRRPVKKGDIVAGVRVIPLLIQDHKIQAVEQVESAVVSIKAYRPHKVGIITTGNEVYQGRITDAFGPVIKQKVEEYGCEVIQQIFVPDDAGQIADAVKNLLTAGAELILATGGMSVDPDDVTPSGIRQAGAEIVTYGAPVLPGSMFLMAYLDEVPIMGLPGCVMYARRTIFDIVLPRVMARDPISVAELSQLGEGGLCLDCKTCVFPNCGFGKGW</sequence>
<gene>
    <name evidence="2" type="ORF">SDC9_56408</name>
</gene>
<protein>
    <recommendedName>
        <fullName evidence="1">MoaB/Mog domain-containing protein</fullName>
    </recommendedName>
</protein>
<dbReference type="Gene3D" id="3.40.980.10">
    <property type="entry name" value="MoaB/Mog-like domain"/>
    <property type="match status" value="1"/>
</dbReference>
<dbReference type="AlphaFoldDB" id="A0A644X7F4"/>
<dbReference type="InterPro" id="IPR001453">
    <property type="entry name" value="MoaB/Mog_dom"/>
</dbReference>
<feature type="domain" description="MoaB/Mog" evidence="1">
    <location>
        <begin position="126"/>
        <end position="258"/>
    </location>
</feature>
<comment type="caution">
    <text evidence="2">The sequence shown here is derived from an EMBL/GenBank/DDBJ whole genome shotgun (WGS) entry which is preliminary data.</text>
</comment>
<dbReference type="InterPro" id="IPR036425">
    <property type="entry name" value="MoaB/Mog-like_dom_sf"/>
</dbReference>
<evidence type="ECO:0000313" key="2">
    <source>
        <dbReference type="EMBL" id="MPM10084.1"/>
    </source>
</evidence>
<dbReference type="SUPFAM" id="SSF53218">
    <property type="entry name" value="Molybdenum cofactor biosynthesis proteins"/>
    <property type="match status" value="1"/>
</dbReference>
<dbReference type="Pfam" id="PF00994">
    <property type="entry name" value="MoCF_biosynth"/>
    <property type="match status" value="1"/>
</dbReference>
<dbReference type="PANTHER" id="PTHR10192">
    <property type="entry name" value="MOLYBDOPTERIN BIOSYNTHESIS PROTEIN"/>
    <property type="match status" value="1"/>
</dbReference>
<dbReference type="SMART" id="SM00852">
    <property type="entry name" value="MoCF_biosynth"/>
    <property type="match status" value="1"/>
</dbReference>